<dbReference type="InParanoid" id="A0A2H3DUS1"/>
<feature type="coiled-coil region" evidence="1">
    <location>
        <begin position="115"/>
        <end position="149"/>
    </location>
</feature>
<protein>
    <recommendedName>
        <fullName evidence="4">F-box domain-containing protein</fullName>
    </recommendedName>
</protein>
<evidence type="ECO:0000313" key="3">
    <source>
        <dbReference type="Proteomes" id="UP000217790"/>
    </source>
</evidence>
<sequence length="452" mass="51451">MPLAREKRCFVLDCKIDAAHCFTEDVLTSDSRPLRQVQKGVHLPLTISSSAKLSSTNTIHLNVKMLLSAYCLRCNYNRHLLSPNYNILAPLRMYELLNLNDPPFRAKYVHLENTIIQSNGTLAKLQDQITEARAELDELLEEEARVQDTIESCKTILQDILREFFSASVDADREGTDSLSGKFAPLVLSQVCRNWRSTALSTCRLWSSLRLDFDLYRNDMASLYLLQTYLLRSGMHNITLSIHIKTYLSKSHLIPILILSAPRWTDLSLTITHNSVYAFSAARGTFHRLNRLSPEVIGPILRAREDLARCTFNAFEYALLLRSFTLQRMCAAVQEISLPWSQLNEYTGDDWMSSYIAHAPDMKRASLQCDGESEYDHEDHPSMSHQALRILHVHEAEDSRNSRILSDGGIVRLLSYIEFPALESLSMSYMHTSIRVPCTLRGPTASSLRSLH</sequence>
<proteinExistence type="predicted"/>
<dbReference type="OMA" id="DWMSSYI"/>
<reference evidence="3" key="1">
    <citation type="journal article" date="2017" name="Nat. Ecol. Evol.">
        <title>Genome expansion and lineage-specific genetic innovations in the forest pathogenic fungi Armillaria.</title>
        <authorList>
            <person name="Sipos G."/>
            <person name="Prasanna A.N."/>
            <person name="Walter M.C."/>
            <person name="O'Connor E."/>
            <person name="Balint B."/>
            <person name="Krizsan K."/>
            <person name="Kiss B."/>
            <person name="Hess J."/>
            <person name="Varga T."/>
            <person name="Slot J."/>
            <person name="Riley R."/>
            <person name="Boka B."/>
            <person name="Rigling D."/>
            <person name="Barry K."/>
            <person name="Lee J."/>
            <person name="Mihaltcheva S."/>
            <person name="LaButti K."/>
            <person name="Lipzen A."/>
            <person name="Waldron R."/>
            <person name="Moloney N.M."/>
            <person name="Sperisen C."/>
            <person name="Kredics L."/>
            <person name="Vagvoelgyi C."/>
            <person name="Patrignani A."/>
            <person name="Fitzpatrick D."/>
            <person name="Nagy I."/>
            <person name="Doyle S."/>
            <person name="Anderson J.B."/>
            <person name="Grigoriev I.V."/>
            <person name="Gueldener U."/>
            <person name="Muensterkoetter M."/>
            <person name="Nagy L.G."/>
        </authorList>
    </citation>
    <scope>NUCLEOTIDE SEQUENCE [LARGE SCALE GENOMIC DNA]</scope>
    <source>
        <strain evidence="3">Ar21-2</strain>
    </source>
</reference>
<evidence type="ECO:0000313" key="2">
    <source>
        <dbReference type="EMBL" id="PBK91196.1"/>
    </source>
</evidence>
<dbReference type="AlphaFoldDB" id="A0A2H3DUS1"/>
<dbReference type="Proteomes" id="UP000217790">
    <property type="component" value="Unassembled WGS sequence"/>
</dbReference>
<organism evidence="2 3">
    <name type="scientific">Armillaria gallica</name>
    <name type="common">Bulbous honey fungus</name>
    <name type="synonym">Armillaria bulbosa</name>
    <dbReference type="NCBI Taxonomy" id="47427"/>
    <lineage>
        <taxon>Eukaryota</taxon>
        <taxon>Fungi</taxon>
        <taxon>Dikarya</taxon>
        <taxon>Basidiomycota</taxon>
        <taxon>Agaricomycotina</taxon>
        <taxon>Agaricomycetes</taxon>
        <taxon>Agaricomycetidae</taxon>
        <taxon>Agaricales</taxon>
        <taxon>Marasmiineae</taxon>
        <taxon>Physalacriaceae</taxon>
        <taxon>Armillaria</taxon>
    </lineage>
</organism>
<evidence type="ECO:0008006" key="4">
    <source>
        <dbReference type="Google" id="ProtNLM"/>
    </source>
</evidence>
<evidence type="ECO:0000256" key="1">
    <source>
        <dbReference type="SAM" id="Coils"/>
    </source>
</evidence>
<accession>A0A2H3DUS1</accession>
<dbReference type="STRING" id="47427.A0A2H3DUS1"/>
<keyword evidence="3" id="KW-1185">Reference proteome</keyword>
<keyword evidence="1" id="KW-0175">Coiled coil</keyword>
<gene>
    <name evidence="2" type="ORF">ARMGADRAFT_218735</name>
</gene>
<dbReference type="OrthoDB" id="3365698at2759"/>
<dbReference type="EMBL" id="KZ293662">
    <property type="protein sequence ID" value="PBK91196.1"/>
    <property type="molecule type" value="Genomic_DNA"/>
</dbReference>
<name>A0A2H3DUS1_ARMGA</name>